<dbReference type="OrthoDB" id="3048530at2759"/>
<dbReference type="SUPFAM" id="SSF50630">
    <property type="entry name" value="Acid proteases"/>
    <property type="match status" value="1"/>
</dbReference>
<proteinExistence type="predicted"/>
<dbReference type="InterPro" id="IPR021109">
    <property type="entry name" value="Peptidase_aspartic_dom_sf"/>
</dbReference>
<name>A0A4S8KQZ5_DENBC</name>
<dbReference type="Gene3D" id="2.40.70.10">
    <property type="entry name" value="Acid Proteases"/>
    <property type="match status" value="1"/>
</dbReference>
<dbReference type="EMBL" id="ML180247">
    <property type="protein sequence ID" value="THU78174.1"/>
    <property type="molecule type" value="Genomic_DNA"/>
</dbReference>
<accession>A0A4S8KQZ5</accession>
<dbReference type="Proteomes" id="UP000297245">
    <property type="component" value="Unassembled WGS sequence"/>
</dbReference>
<feature type="non-terminal residue" evidence="2">
    <location>
        <position position="1"/>
    </location>
</feature>
<reference evidence="2 3" key="1">
    <citation type="journal article" date="2019" name="Nat. Ecol. Evol.">
        <title>Megaphylogeny resolves global patterns of mushroom evolution.</title>
        <authorList>
            <person name="Varga T."/>
            <person name="Krizsan K."/>
            <person name="Foldi C."/>
            <person name="Dima B."/>
            <person name="Sanchez-Garcia M."/>
            <person name="Sanchez-Ramirez S."/>
            <person name="Szollosi G.J."/>
            <person name="Szarkandi J.G."/>
            <person name="Papp V."/>
            <person name="Albert L."/>
            <person name="Andreopoulos W."/>
            <person name="Angelini C."/>
            <person name="Antonin V."/>
            <person name="Barry K.W."/>
            <person name="Bougher N.L."/>
            <person name="Buchanan P."/>
            <person name="Buyck B."/>
            <person name="Bense V."/>
            <person name="Catcheside P."/>
            <person name="Chovatia M."/>
            <person name="Cooper J."/>
            <person name="Damon W."/>
            <person name="Desjardin D."/>
            <person name="Finy P."/>
            <person name="Geml J."/>
            <person name="Haridas S."/>
            <person name="Hughes K."/>
            <person name="Justo A."/>
            <person name="Karasinski D."/>
            <person name="Kautmanova I."/>
            <person name="Kiss B."/>
            <person name="Kocsube S."/>
            <person name="Kotiranta H."/>
            <person name="LaButti K.M."/>
            <person name="Lechner B.E."/>
            <person name="Liimatainen K."/>
            <person name="Lipzen A."/>
            <person name="Lukacs Z."/>
            <person name="Mihaltcheva S."/>
            <person name="Morgado L.N."/>
            <person name="Niskanen T."/>
            <person name="Noordeloos M.E."/>
            <person name="Ohm R.A."/>
            <person name="Ortiz-Santana B."/>
            <person name="Ovrebo C."/>
            <person name="Racz N."/>
            <person name="Riley R."/>
            <person name="Savchenko A."/>
            <person name="Shiryaev A."/>
            <person name="Soop K."/>
            <person name="Spirin V."/>
            <person name="Szebenyi C."/>
            <person name="Tomsovsky M."/>
            <person name="Tulloss R.E."/>
            <person name="Uehling J."/>
            <person name="Grigoriev I.V."/>
            <person name="Vagvolgyi C."/>
            <person name="Papp T."/>
            <person name="Martin F.M."/>
            <person name="Miettinen O."/>
            <person name="Hibbett D.S."/>
            <person name="Nagy L.G."/>
        </authorList>
    </citation>
    <scope>NUCLEOTIDE SEQUENCE [LARGE SCALE GENOMIC DNA]</scope>
    <source>
        <strain evidence="2 3">CBS 962.96</strain>
    </source>
</reference>
<evidence type="ECO:0000313" key="3">
    <source>
        <dbReference type="Proteomes" id="UP000297245"/>
    </source>
</evidence>
<sequence>LETLKDGEKPRRVVVARESESLRTVYPVVGGRGRVECLHDSGSQVVSTSKARAMELGLSWDPSVVIYMQSANGQVEKSLGICRDVPFDFGHMTVYLQVHVIENPAYDILLGRPFDAVTRCVAHNGRDGSQTLTLHCPNSDRTIVVPTSERGKARPVLVPDRASGTDSAKSSAELPKPKEGF</sequence>
<dbReference type="AlphaFoldDB" id="A0A4S8KQZ5"/>
<protein>
    <submittedName>
        <fullName evidence="2">Uncharacterized protein</fullName>
    </submittedName>
</protein>
<feature type="region of interest" description="Disordered" evidence="1">
    <location>
        <begin position="148"/>
        <end position="181"/>
    </location>
</feature>
<evidence type="ECO:0000313" key="2">
    <source>
        <dbReference type="EMBL" id="THU78174.1"/>
    </source>
</evidence>
<keyword evidence="3" id="KW-1185">Reference proteome</keyword>
<organism evidence="2 3">
    <name type="scientific">Dendrothele bispora (strain CBS 962.96)</name>
    <dbReference type="NCBI Taxonomy" id="1314807"/>
    <lineage>
        <taxon>Eukaryota</taxon>
        <taxon>Fungi</taxon>
        <taxon>Dikarya</taxon>
        <taxon>Basidiomycota</taxon>
        <taxon>Agaricomycotina</taxon>
        <taxon>Agaricomycetes</taxon>
        <taxon>Agaricomycetidae</taxon>
        <taxon>Agaricales</taxon>
        <taxon>Agaricales incertae sedis</taxon>
        <taxon>Dendrothele</taxon>
    </lineage>
</organism>
<dbReference type="CDD" id="cd00303">
    <property type="entry name" value="retropepsin_like"/>
    <property type="match status" value="1"/>
</dbReference>
<gene>
    <name evidence="2" type="ORF">K435DRAFT_700638</name>
</gene>
<evidence type="ECO:0000256" key="1">
    <source>
        <dbReference type="SAM" id="MobiDB-lite"/>
    </source>
</evidence>
<dbReference type="Pfam" id="PF13650">
    <property type="entry name" value="Asp_protease_2"/>
    <property type="match status" value="1"/>
</dbReference>